<accession>A0A328D9E7</accession>
<keyword evidence="4" id="KW-1185">Reference proteome</keyword>
<evidence type="ECO:0000313" key="3">
    <source>
        <dbReference type="EMBL" id="RAL40573.1"/>
    </source>
</evidence>
<feature type="region of interest" description="Disordered" evidence="1">
    <location>
        <begin position="83"/>
        <end position="123"/>
    </location>
</feature>
<evidence type="ECO:0000256" key="2">
    <source>
        <dbReference type="SAM" id="SignalP"/>
    </source>
</evidence>
<evidence type="ECO:0000256" key="1">
    <source>
        <dbReference type="SAM" id="MobiDB-lite"/>
    </source>
</evidence>
<dbReference type="PANTHER" id="PTHR37249">
    <property type="entry name" value="OS03G0206201 PROTEIN"/>
    <property type="match status" value="1"/>
</dbReference>
<feature type="signal peptide" evidence="2">
    <location>
        <begin position="1"/>
        <end position="30"/>
    </location>
</feature>
<protein>
    <submittedName>
        <fullName evidence="3">Uncharacterized protein</fullName>
    </submittedName>
</protein>
<feature type="compositionally biased region" description="Pro residues" evidence="1">
    <location>
        <begin position="108"/>
        <end position="123"/>
    </location>
</feature>
<proteinExistence type="predicted"/>
<dbReference type="EMBL" id="NQVE01000194">
    <property type="protein sequence ID" value="RAL40573.1"/>
    <property type="molecule type" value="Genomic_DNA"/>
</dbReference>
<dbReference type="AlphaFoldDB" id="A0A328D9E7"/>
<dbReference type="PANTHER" id="PTHR37249:SF3">
    <property type="entry name" value="OS03G0206201 PROTEIN"/>
    <property type="match status" value="1"/>
</dbReference>
<name>A0A328D9E7_9ASTE</name>
<feature type="region of interest" description="Disordered" evidence="1">
    <location>
        <begin position="43"/>
        <end position="64"/>
    </location>
</feature>
<keyword evidence="2" id="KW-0732">Signal</keyword>
<feature type="chain" id="PRO_5016422677" evidence="2">
    <location>
        <begin position="31"/>
        <end position="123"/>
    </location>
</feature>
<gene>
    <name evidence="3" type="ORF">DM860_006643</name>
</gene>
<comment type="caution">
    <text evidence="3">The sequence shown here is derived from an EMBL/GenBank/DDBJ whole genome shotgun (WGS) entry which is preliminary data.</text>
</comment>
<dbReference type="Proteomes" id="UP000249390">
    <property type="component" value="Unassembled WGS sequence"/>
</dbReference>
<sequence length="123" mass="13548">MKLIGPFSLFAWSIGLAFICSLLYASSTSSDPLTWQGHGMAATTKNRTPKVPHDNNGQYGHYDPSFEEEDEVARKVVNLEDYQPIDPVPSSKASVRPGPIKHDTPYLPFIPKPPAPPPKMAFP</sequence>
<organism evidence="3 4">
    <name type="scientific">Cuscuta australis</name>
    <dbReference type="NCBI Taxonomy" id="267555"/>
    <lineage>
        <taxon>Eukaryota</taxon>
        <taxon>Viridiplantae</taxon>
        <taxon>Streptophyta</taxon>
        <taxon>Embryophyta</taxon>
        <taxon>Tracheophyta</taxon>
        <taxon>Spermatophyta</taxon>
        <taxon>Magnoliopsida</taxon>
        <taxon>eudicotyledons</taxon>
        <taxon>Gunneridae</taxon>
        <taxon>Pentapetalae</taxon>
        <taxon>asterids</taxon>
        <taxon>lamiids</taxon>
        <taxon>Solanales</taxon>
        <taxon>Convolvulaceae</taxon>
        <taxon>Cuscuteae</taxon>
        <taxon>Cuscuta</taxon>
        <taxon>Cuscuta subgen. Grammica</taxon>
        <taxon>Cuscuta sect. Cleistogrammica</taxon>
    </lineage>
</organism>
<reference evidence="3 4" key="1">
    <citation type="submission" date="2018-06" db="EMBL/GenBank/DDBJ databases">
        <title>The Genome of Cuscuta australis (Dodder) Provides Insight into the Evolution of Plant Parasitism.</title>
        <authorList>
            <person name="Liu H."/>
        </authorList>
    </citation>
    <scope>NUCLEOTIDE SEQUENCE [LARGE SCALE GENOMIC DNA]</scope>
    <source>
        <strain evidence="4">cv. Yunnan</strain>
        <tissue evidence="3">Vines</tissue>
    </source>
</reference>
<evidence type="ECO:0000313" key="4">
    <source>
        <dbReference type="Proteomes" id="UP000249390"/>
    </source>
</evidence>